<feature type="domain" description="Cadherin" evidence="10">
    <location>
        <begin position="699"/>
        <end position="820"/>
    </location>
</feature>
<evidence type="ECO:0000256" key="6">
    <source>
        <dbReference type="ARBA" id="ARBA00023136"/>
    </source>
</evidence>
<reference evidence="11 12" key="1">
    <citation type="submission" date="2015-03" db="EMBL/GenBank/DDBJ databases">
        <title>Draft genome of the nematode, Opisthorchis viverrini.</title>
        <authorList>
            <person name="Mitreva M."/>
        </authorList>
    </citation>
    <scope>NUCLEOTIDE SEQUENCE [LARGE SCALE GENOMIC DNA]</scope>
    <source>
        <strain evidence="11">Khon Kaen</strain>
    </source>
</reference>
<evidence type="ECO:0000256" key="2">
    <source>
        <dbReference type="ARBA" id="ARBA00022692"/>
    </source>
</evidence>
<dbReference type="FunFam" id="2.60.40.60:FF:000020">
    <property type="entry name" value="Dachsous cadherin-related 1b"/>
    <property type="match status" value="1"/>
</dbReference>
<feature type="domain" description="Cadherin" evidence="10">
    <location>
        <begin position="418"/>
        <end position="535"/>
    </location>
</feature>
<evidence type="ECO:0000256" key="9">
    <source>
        <dbReference type="SAM" id="Phobius"/>
    </source>
</evidence>
<evidence type="ECO:0000313" key="11">
    <source>
        <dbReference type="EMBL" id="OON16830.1"/>
    </source>
</evidence>
<dbReference type="GO" id="GO:0005886">
    <property type="term" value="C:plasma membrane"/>
    <property type="evidence" value="ECO:0007669"/>
    <property type="project" value="InterPro"/>
</dbReference>
<dbReference type="SUPFAM" id="SSF49313">
    <property type="entry name" value="Cadherin-like"/>
    <property type="match status" value="6"/>
</dbReference>
<dbReference type="PANTHER" id="PTHR24028">
    <property type="entry name" value="CADHERIN-87A"/>
    <property type="match status" value="1"/>
</dbReference>
<dbReference type="AlphaFoldDB" id="A0A1S8WQR8"/>
<evidence type="ECO:0000259" key="10">
    <source>
        <dbReference type="PROSITE" id="PS50268"/>
    </source>
</evidence>
<protein>
    <submittedName>
        <fullName evidence="11">Cadherin domain protein</fullName>
    </submittedName>
</protein>
<dbReference type="CDD" id="cd11304">
    <property type="entry name" value="Cadherin_repeat"/>
    <property type="match status" value="6"/>
</dbReference>
<dbReference type="GO" id="GO:0007156">
    <property type="term" value="P:homophilic cell adhesion via plasma membrane adhesion molecules"/>
    <property type="evidence" value="ECO:0007669"/>
    <property type="project" value="InterPro"/>
</dbReference>
<dbReference type="FunFam" id="2.60.40.60:FF:000092">
    <property type="entry name" value="Protocadherin 8"/>
    <property type="match status" value="1"/>
</dbReference>
<gene>
    <name evidence="11" type="ORF">X801_07343</name>
</gene>
<dbReference type="SMART" id="SM00112">
    <property type="entry name" value="CA"/>
    <property type="match status" value="6"/>
</dbReference>
<comment type="subcellular location">
    <subcellularLocation>
        <location evidence="1">Membrane</location>
        <topology evidence="1">Single-pass membrane protein</topology>
    </subcellularLocation>
</comment>
<feature type="transmembrane region" description="Helical" evidence="9">
    <location>
        <begin position="839"/>
        <end position="863"/>
    </location>
</feature>
<name>A0A1S8WQR8_OPIVI</name>
<evidence type="ECO:0000256" key="1">
    <source>
        <dbReference type="ARBA" id="ARBA00004167"/>
    </source>
</evidence>
<feature type="domain" description="Cadherin" evidence="10">
    <location>
        <begin position="47"/>
        <end position="172"/>
    </location>
</feature>
<dbReference type="EMBL" id="KV896414">
    <property type="protein sequence ID" value="OON16830.1"/>
    <property type="molecule type" value="Genomic_DNA"/>
</dbReference>
<evidence type="ECO:0000313" key="12">
    <source>
        <dbReference type="Proteomes" id="UP000243686"/>
    </source>
</evidence>
<keyword evidence="3" id="KW-0677">Repeat</keyword>
<proteinExistence type="predicted"/>
<evidence type="ECO:0000256" key="8">
    <source>
        <dbReference type="PROSITE-ProRule" id="PRU00043"/>
    </source>
</evidence>
<evidence type="ECO:0000256" key="5">
    <source>
        <dbReference type="ARBA" id="ARBA00022989"/>
    </source>
</evidence>
<keyword evidence="2 9" id="KW-0812">Transmembrane</keyword>
<dbReference type="InterPro" id="IPR015919">
    <property type="entry name" value="Cadherin-like_sf"/>
</dbReference>
<dbReference type="InterPro" id="IPR050174">
    <property type="entry name" value="Protocadherin/Cadherin-CA"/>
</dbReference>
<dbReference type="Pfam" id="PF00028">
    <property type="entry name" value="Cadherin"/>
    <property type="match status" value="2"/>
</dbReference>
<sequence>MDAYLFQHQPTTPTTVRILVSIADENDNAPVFIHKSIKAKDPGATDSPPYWELKIPESTPVGSQYALPTATDLDSKRFGLKGYRLIQTDSLQLSKQFCSTGFFPFSLNYHSELTLSDESHTPHLRVDQTLDREICSGYDLYMIAEDAGEPALSSVLHIHVIVLDVNDCPPVFLNISSVTELDVTIPEDISVGTVIYRFHVEDPDEGINGIVSLSIDLQINSQATNKTLLDQISSKYTIRSSTGEVCVARELDYENEFERRLVLLVRATDRGAPSLTSTASLTVHLVDVNDNAPRIEITEAQPQDTWFHLKRHYVLRENDPEPRLLKLISVTDLDEVSVDKISCALEGGYSQDFELRPYSNSMYGLLNLRAFDYEVDSDDSGELSLIVQCTDNAAPKMTTVERIRISLGDDNDNWPKFTQSHYEFYIAEDFSVGRELGRVLASDADSGPRGKLTYTLSPVTFSSDGLEYNDTVTIDSATGVLFLSQPLDREQRTRMDFLVTVSDCISTDCATEERKTNTTRVSIFVMDVNDNAPVYTGPNPLHVNEDAPVGTVIVEKMLFHDPDLGKNGTFDISFLEVRRTSGNANTEEFSLNLQSVDRNIAWYSSPVKLDNSSGLVIVRPLDRERESTLLIKVLAVDRGDVVRFTTTTNLILNIDDVNDNAPELIFPRNGSVLPGSITNSDWAEFGLSSSALPVDTAWGTIIVTVRGKDADAGTNGSITYHIVPFQTTSMDNQSATSSLVSKRNSPQFPDASRYFKINKITGQLQTYWGESPASRLPTNTSTPTNMAPPEIGFYVLLVELRDGGRPPLSSTAVFYVNISEPIQKYFGYYLFSGMNISNVLIMCIIVSCSVILIISLIGAICWVRLRKNTPLGNGVDGGNSVNSSVKHLPSGPHVVPLIPAKRISNYELDQDMFNPDCVSWRPDYTSDFPVNDSSALSFSPHAGITTNFSSGSCNCAHGGTLFSTGCDSTVNNFRQPGLHSRLDQYYVDEASHLYGIADPAVVSSILYQSEPNHFENAHYSMGGTTTNSNNGGSDSGIDSGTGFVTSMLTGTMESNTKHTVDIRNLGAKPVFSVKTLNY</sequence>
<dbReference type="PROSITE" id="PS50268">
    <property type="entry name" value="CADHERIN_2"/>
    <property type="match status" value="6"/>
</dbReference>
<accession>A0A1S8WQR8</accession>
<evidence type="ECO:0000256" key="3">
    <source>
        <dbReference type="ARBA" id="ARBA00022737"/>
    </source>
</evidence>
<dbReference type="InterPro" id="IPR002126">
    <property type="entry name" value="Cadherin-like_dom"/>
</dbReference>
<dbReference type="InterPro" id="IPR020894">
    <property type="entry name" value="Cadherin_CS"/>
</dbReference>
<dbReference type="Gene3D" id="2.60.40.60">
    <property type="entry name" value="Cadherins"/>
    <property type="match status" value="6"/>
</dbReference>
<feature type="domain" description="Cadherin" evidence="10">
    <location>
        <begin position="177"/>
        <end position="295"/>
    </location>
</feature>
<feature type="domain" description="Cadherin" evidence="10">
    <location>
        <begin position="307"/>
        <end position="417"/>
    </location>
</feature>
<evidence type="ECO:0000256" key="4">
    <source>
        <dbReference type="ARBA" id="ARBA00022837"/>
    </source>
</evidence>
<dbReference type="PROSITE" id="PS00232">
    <property type="entry name" value="CADHERIN_1"/>
    <property type="match status" value="4"/>
</dbReference>
<dbReference type="PRINTS" id="PR00205">
    <property type="entry name" value="CADHERIN"/>
</dbReference>
<keyword evidence="7" id="KW-0325">Glycoprotein</keyword>
<keyword evidence="4 8" id="KW-0106">Calcium</keyword>
<keyword evidence="6 9" id="KW-0472">Membrane</keyword>
<keyword evidence="5 9" id="KW-1133">Transmembrane helix</keyword>
<dbReference type="GO" id="GO:0005509">
    <property type="term" value="F:calcium ion binding"/>
    <property type="evidence" value="ECO:0007669"/>
    <property type="project" value="UniProtKB-UniRule"/>
</dbReference>
<organism evidence="11 12">
    <name type="scientific">Opisthorchis viverrini</name>
    <name type="common">Southeast Asian liver fluke</name>
    <dbReference type="NCBI Taxonomy" id="6198"/>
    <lineage>
        <taxon>Eukaryota</taxon>
        <taxon>Metazoa</taxon>
        <taxon>Spiralia</taxon>
        <taxon>Lophotrochozoa</taxon>
        <taxon>Platyhelminthes</taxon>
        <taxon>Trematoda</taxon>
        <taxon>Digenea</taxon>
        <taxon>Opisthorchiida</taxon>
        <taxon>Opisthorchiata</taxon>
        <taxon>Opisthorchiidae</taxon>
        <taxon>Opisthorchis</taxon>
    </lineage>
</organism>
<dbReference type="PANTHER" id="PTHR24028:SF146">
    <property type="entry name" value="CADHERIN 96CB, ISOFORM D-RELATED"/>
    <property type="match status" value="1"/>
</dbReference>
<evidence type="ECO:0000256" key="7">
    <source>
        <dbReference type="ARBA" id="ARBA00023180"/>
    </source>
</evidence>
<keyword evidence="12" id="KW-1185">Reference proteome</keyword>
<feature type="domain" description="Cadherin" evidence="10">
    <location>
        <begin position="535"/>
        <end position="664"/>
    </location>
</feature>
<dbReference type="Proteomes" id="UP000243686">
    <property type="component" value="Unassembled WGS sequence"/>
</dbReference>